<name>D5ZPP5_STRV1</name>
<dbReference type="eggNOG" id="ENOG5030QVX">
    <property type="taxonomic scope" value="Bacteria"/>
</dbReference>
<accession>D5ZPP5</accession>
<dbReference type="AlphaFoldDB" id="D5ZPP5"/>
<protein>
    <submittedName>
        <fullName evidence="2">Predicted protein</fullName>
    </submittedName>
</protein>
<reference evidence="3" key="1">
    <citation type="submission" date="2008-12" db="EMBL/GenBank/DDBJ databases">
        <title>Annotation of Streptomyces ghanaensis ATCC 14672.</title>
        <authorList>
            <consortium name="The Broad Institute Genome Sequencing Platform"/>
            <consortium name="Broad Institute Microbial Sequencing Center"/>
            <person name="Fischbach M."/>
            <person name="Ward D."/>
            <person name="Young S."/>
            <person name="Kodira C.D."/>
            <person name="Zeng Q."/>
            <person name="Koehrsen M."/>
            <person name="Godfrey P."/>
            <person name="Alvarado L."/>
            <person name="Berlin A.M."/>
            <person name="Borenstein D."/>
            <person name="Chen Z."/>
            <person name="Engels R."/>
            <person name="Freedman E."/>
            <person name="Gellesch M."/>
            <person name="Goldberg J."/>
            <person name="Griggs A."/>
            <person name="Gujja S."/>
            <person name="Heiman D.I."/>
            <person name="Hepburn T.A."/>
            <person name="Howarth C."/>
            <person name="Jen D."/>
            <person name="Larson L."/>
            <person name="Lewis B."/>
            <person name="Mehta T."/>
            <person name="Park D."/>
            <person name="Pearson M."/>
            <person name="Roberts A."/>
            <person name="Saif S."/>
            <person name="Shea T.D."/>
            <person name="Shenoy N."/>
            <person name="Sisk P."/>
            <person name="Stolte C."/>
            <person name="Sykes S.N."/>
            <person name="Walk T."/>
            <person name="White J."/>
            <person name="Yandava C."/>
            <person name="Straight P."/>
            <person name="Clardy J."/>
            <person name="Hung D."/>
            <person name="Kolter R."/>
            <person name="Mekalanos J."/>
            <person name="Walker S."/>
            <person name="Walsh C.T."/>
            <person name="Wieland B.L.C."/>
            <person name="Ilzarbe M."/>
            <person name="Galagan J."/>
            <person name="Nusbaum C."/>
            <person name="Birren B."/>
        </authorList>
    </citation>
    <scope>NUCLEOTIDE SEQUENCE [LARGE SCALE GENOMIC DNA]</scope>
    <source>
        <strain evidence="3">ATCC 14672 / DSM 40746 / JCM 4963 / KCTC 9882 / NRRL B-12104 / FH 1290</strain>
    </source>
</reference>
<proteinExistence type="predicted"/>
<evidence type="ECO:0000313" key="2">
    <source>
        <dbReference type="EMBL" id="EFE68301.2"/>
    </source>
</evidence>
<dbReference type="EMBL" id="DS999641">
    <property type="protein sequence ID" value="EFE68301.2"/>
    <property type="molecule type" value="Genomic_DNA"/>
</dbReference>
<gene>
    <name evidence="2" type="ORF">SSFG_03546</name>
</gene>
<sequence>MSPRGAVFPAEVPRERPSPVTGAGPRRRAGPGPRATATRTAASICSCRARTAACRRRRSPTASAPVPPARTACRGDDVNALLPAIGDEALRAYRLVTNSGGVITGLSRPVTLSFAGTGHDLQPDCASEDILHTVGEDAGNPDHGMWKTRLVHDNVTGAWSFASPTRPHDRYFTESFSRLPDPVRTGAKFYAARFWSHVLP</sequence>
<evidence type="ECO:0000313" key="3">
    <source>
        <dbReference type="Proteomes" id="UP000003824"/>
    </source>
</evidence>
<feature type="region of interest" description="Disordered" evidence="1">
    <location>
        <begin position="1"/>
        <end position="40"/>
    </location>
</feature>
<evidence type="ECO:0000256" key="1">
    <source>
        <dbReference type="SAM" id="MobiDB-lite"/>
    </source>
</evidence>
<organism evidence="2 3">
    <name type="scientific">Streptomyces viridosporus (strain ATCC 14672 / DSM 40746 / JCM 4963 / KCTC 9882 / NRRL B-12104 / FH 1290)</name>
    <name type="common">Streptomyces ghanaensis</name>
    <dbReference type="NCBI Taxonomy" id="566461"/>
    <lineage>
        <taxon>Bacteria</taxon>
        <taxon>Bacillati</taxon>
        <taxon>Actinomycetota</taxon>
        <taxon>Actinomycetes</taxon>
        <taxon>Kitasatosporales</taxon>
        <taxon>Streptomycetaceae</taxon>
        <taxon>Streptomyces</taxon>
    </lineage>
</organism>
<dbReference type="Proteomes" id="UP000003824">
    <property type="component" value="Unassembled WGS sequence"/>
</dbReference>
<feature type="compositionally biased region" description="Low complexity" evidence="1">
    <location>
        <begin position="30"/>
        <end position="40"/>
    </location>
</feature>